<keyword evidence="8 9" id="KW-0472">Membrane</keyword>
<dbReference type="NCBIfam" id="TIGR01331">
    <property type="entry name" value="bisphos_cysQ"/>
    <property type="match status" value="1"/>
</dbReference>
<dbReference type="CDD" id="cd01638">
    <property type="entry name" value="CysQ"/>
    <property type="match status" value="1"/>
</dbReference>
<dbReference type="PROSITE" id="PS00630">
    <property type="entry name" value="IMP_2"/>
    <property type="match status" value="1"/>
</dbReference>
<proteinExistence type="inferred from homology"/>
<dbReference type="InterPro" id="IPR006240">
    <property type="entry name" value="CysQ"/>
</dbReference>
<dbReference type="Pfam" id="PF00459">
    <property type="entry name" value="Inositol_P"/>
    <property type="match status" value="1"/>
</dbReference>
<dbReference type="RefSeq" id="WP_272744872.1">
    <property type="nucleotide sequence ID" value="NZ_JAQQKV010000002.1"/>
</dbReference>
<comment type="subcellular location">
    <subcellularLocation>
        <location evidence="9">Cell inner membrane</location>
        <topology evidence="9">Peripheral membrane protein</topology>
        <orientation evidence="9">Cytoplasmic side</orientation>
    </subcellularLocation>
</comment>
<evidence type="ECO:0000256" key="2">
    <source>
        <dbReference type="ARBA" id="ARBA00005289"/>
    </source>
</evidence>
<evidence type="ECO:0000256" key="7">
    <source>
        <dbReference type="ARBA" id="ARBA00022842"/>
    </source>
</evidence>
<dbReference type="Gene3D" id="3.40.190.80">
    <property type="match status" value="1"/>
</dbReference>
<dbReference type="Gene3D" id="3.30.540.10">
    <property type="entry name" value="Fructose-1,6-Bisphosphatase, subunit A, domain 1"/>
    <property type="match status" value="1"/>
</dbReference>
<evidence type="ECO:0000256" key="4">
    <source>
        <dbReference type="ARBA" id="ARBA00022519"/>
    </source>
</evidence>
<keyword evidence="3 9" id="KW-1003">Cell membrane</keyword>
<feature type="binding site" evidence="9">
    <location>
        <position position="75"/>
    </location>
    <ligand>
        <name>substrate</name>
    </ligand>
</feature>
<dbReference type="GO" id="GO:0008441">
    <property type="term" value="F:3'(2'),5'-bisphosphate nucleotidase activity"/>
    <property type="evidence" value="ECO:0007669"/>
    <property type="project" value="UniProtKB-EC"/>
</dbReference>
<feature type="binding site" evidence="9">
    <location>
        <position position="228"/>
    </location>
    <ligand>
        <name>substrate</name>
    </ligand>
</feature>
<evidence type="ECO:0000256" key="8">
    <source>
        <dbReference type="ARBA" id="ARBA00023136"/>
    </source>
</evidence>
<dbReference type="SUPFAM" id="SSF56655">
    <property type="entry name" value="Carbohydrate phosphatase"/>
    <property type="match status" value="1"/>
</dbReference>
<evidence type="ECO:0000256" key="6">
    <source>
        <dbReference type="ARBA" id="ARBA00022801"/>
    </source>
</evidence>
<feature type="binding site" evidence="9">
    <location>
        <position position="228"/>
    </location>
    <ligand>
        <name>Mg(2+)</name>
        <dbReference type="ChEBI" id="CHEBI:18420"/>
        <label>2</label>
    </ligand>
</feature>
<comment type="catalytic activity">
    <reaction evidence="1 9">
        <text>adenosine 3',5'-bisphosphate + H2O = AMP + phosphate</text>
        <dbReference type="Rhea" id="RHEA:10040"/>
        <dbReference type="ChEBI" id="CHEBI:15377"/>
        <dbReference type="ChEBI" id="CHEBI:43474"/>
        <dbReference type="ChEBI" id="CHEBI:58343"/>
        <dbReference type="ChEBI" id="CHEBI:456215"/>
        <dbReference type="EC" id="3.1.3.7"/>
    </reaction>
</comment>
<feature type="binding site" evidence="9">
    <location>
        <position position="75"/>
    </location>
    <ligand>
        <name>Mg(2+)</name>
        <dbReference type="ChEBI" id="CHEBI:18420"/>
        <label>1</label>
    </ligand>
</feature>
<dbReference type="EMBL" id="JAQQKV010000002">
    <property type="protein sequence ID" value="MDC7676539.1"/>
    <property type="molecule type" value="Genomic_DNA"/>
</dbReference>
<dbReference type="PANTHER" id="PTHR43028:SF5">
    <property type="entry name" value="3'(2'),5'-BISPHOSPHATE NUCLEOTIDASE 1"/>
    <property type="match status" value="1"/>
</dbReference>
<comment type="similarity">
    <text evidence="2 9">Belongs to the inositol monophosphatase superfamily. CysQ family.</text>
</comment>
<dbReference type="InterPro" id="IPR000760">
    <property type="entry name" value="Inositol_monophosphatase-like"/>
</dbReference>
<accession>A0ABT5HLS2</accession>
<evidence type="ECO:0000256" key="3">
    <source>
        <dbReference type="ARBA" id="ARBA00022475"/>
    </source>
</evidence>
<keyword evidence="6 9" id="KW-0378">Hydrolase</keyword>
<evidence type="ECO:0000256" key="5">
    <source>
        <dbReference type="ARBA" id="ARBA00022723"/>
    </source>
</evidence>
<gene>
    <name evidence="9 10" type="primary">cysQ</name>
    <name evidence="10" type="ORF">PQU98_10385</name>
</gene>
<comment type="function">
    <text evidence="9">Converts adenosine-3',5'-bisphosphate (PAP) to AMP.</text>
</comment>
<feature type="binding site" evidence="9">
    <location>
        <position position="97"/>
    </location>
    <ligand>
        <name>Mg(2+)</name>
        <dbReference type="ChEBI" id="CHEBI:18420"/>
        <label>1</label>
    </ligand>
</feature>
<keyword evidence="4 9" id="KW-0997">Cell inner membrane</keyword>
<feature type="binding site" evidence="9">
    <location>
        <position position="95"/>
    </location>
    <ligand>
        <name>Mg(2+)</name>
        <dbReference type="ChEBI" id="CHEBI:18420"/>
        <label>2</label>
    </ligand>
</feature>
<evidence type="ECO:0000256" key="1">
    <source>
        <dbReference type="ARBA" id="ARBA00001625"/>
    </source>
</evidence>
<dbReference type="Proteomes" id="UP001218579">
    <property type="component" value="Unassembled WGS sequence"/>
</dbReference>
<feature type="binding site" evidence="9">
    <location>
        <position position="98"/>
    </location>
    <ligand>
        <name>Mg(2+)</name>
        <dbReference type="ChEBI" id="CHEBI:18420"/>
        <label>2</label>
    </ligand>
</feature>
<sequence length="275" mass="29725">MTTELATTTLNESDLLRLGQLAIDAGAEIMRVYEGEFDVQIKGDQSPLTKADLASHAVIAEGLVQDFGHISVVSEEDADSHDAPEGKRGSFFLVDPLDGTKEFINRRPDFTVNIALIENQRPTYGIIYAPVRKALYIGDVAAGLAYRIEAENLARLTLADFTPLKVRSAPPSLAAVCSLSHNSPETEAYLDLYGVTERVAIGSSLKFCLVAEGQADLYPRLGPTMEWDTAAGDAILTAAGGKVLSRDGTPLIYAKPRFFNPEFFAQGDVAFKVPN</sequence>
<dbReference type="InterPro" id="IPR050725">
    <property type="entry name" value="CysQ/Inositol_MonoPase"/>
</dbReference>
<dbReference type="InterPro" id="IPR020550">
    <property type="entry name" value="Inositol_monophosphatase_CS"/>
</dbReference>
<keyword evidence="11" id="KW-1185">Reference proteome</keyword>
<feature type="binding site" evidence="9">
    <location>
        <position position="95"/>
    </location>
    <ligand>
        <name>Mg(2+)</name>
        <dbReference type="ChEBI" id="CHEBI:18420"/>
        <label>1</label>
    </ligand>
</feature>
<protein>
    <recommendedName>
        <fullName evidence="9">3'(2'),5'-bisphosphate nucleotidase CysQ</fullName>
        <ecNumber evidence="9">3.1.3.7</ecNumber>
    </recommendedName>
    <alternativeName>
        <fullName evidence="9">3'(2'),5-bisphosphonucleoside 3'(2')-phosphohydrolase</fullName>
    </alternativeName>
    <alternativeName>
        <fullName evidence="9">3'-phosphoadenosine 5'-phosphate phosphatase</fullName>
        <shortName evidence="9">PAP phosphatase</shortName>
    </alternativeName>
</protein>
<dbReference type="InterPro" id="IPR020583">
    <property type="entry name" value="Inositol_monoP_metal-BS"/>
</dbReference>
<evidence type="ECO:0000313" key="11">
    <source>
        <dbReference type="Proteomes" id="UP001218579"/>
    </source>
</evidence>
<keyword evidence="5 9" id="KW-0479">Metal-binding</keyword>
<name>A0ABT5HLS2_9CAUL</name>
<dbReference type="PANTHER" id="PTHR43028">
    <property type="entry name" value="3'(2'),5'-BISPHOSPHATE NUCLEOTIDASE 1"/>
    <property type="match status" value="1"/>
</dbReference>
<dbReference type="HAMAP" id="MF_02095">
    <property type="entry name" value="CysQ"/>
    <property type="match status" value="1"/>
</dbReference>
<comment type="cofactor">
    <cofactor evidence="9">
        <name>Mg(2+)</name>
        <dbReference type="ChEBI" id="CHEBI:18420"/>
    </cofactor>
</comment>
<evidence type="ECO:0000313" key="10">
    <source>
        <dbReference type="EMBL" id="MDC7676539.1"/>
    </source>
</evidence>
<reference evidence="10 11" key="1">
    <citation type="submission" date="2023-01" db="EMBL/GenBank/DDBJ databases">
        <title>Novel species of the genus Asticcacaulis isolated from rivers.</title>
        <authorList>
            <person name="Lu H."/>
        </authorList>
    </citation>
    <scope>NUCLEOTIDE SEQUENCE [LARGE SCALE GENOMIC DNA]</scope>
    <source>
        <strain evidence="10 11">LKC15W</strain>
    </source>
</reference>
<dbReference type="EC" id="3.1.3.7" evidence="9"/>
<evidence type="ECO:0000256" key="9">
    <source>
        <dbReference type="HAMAP-Rule" id="MF_02095"/>
    </source>
</evidence>
<feature type="binding site" evidence="9">
    <location>
        <begin position="97"/>
        <end position="100"/>
    </location>
    <ligand>
        <name>substrate</name>
    </ligand>
</feature>
<dbReference type="PROSITE" id="PS00629">
    <property type="entry name" value="IMP_1"/>
    <property type="match status" value="1"/>
</dbReference>
<organism evidence="10 11">
    <name type="scientific">Asticcacaulis machinosus</name>
    <dbReference type="NCBI Taxonomy" id="2984211"/>
    <lineage>
        <taxon>Bacteria</taxon>
        <taxon>Pseudomonadati</taxon>
        <taxon>Pseudomonadota</taxon>
        <taxon>Alphaproteobacteria</taxon>
        <taxon>Caulobacterales</taxon>
        <taxon>Caulobacteraceae</taxon>
        <taxon>Asticcacaulis</taxon>
    </lineage>
</organism>
<keyword evidence="7 9" id="KW-0460">Magnesium</keyword>
<comment type="caution">
    <text evidence="10">The sequence shown here is derived from an EMBL/GenBank/DDBJ whole genome shotgun (WGS) entry which is preliminary data.</text>
</comment>